<dbReference type="EnsemblPlants" id="OMERI07G17790.1">
    <property type="protein sequence ID" value="OMERI07G17790.1"/>
    <property type="gene ID" value="OMERI07G17790"/>
</dbReference>
<proteinExistence type="predicted"/>
<organism evidence="2">
    <name type="scientific">Oryza meridionalis</name>
    <dbReference type="NCBI Taxonomy" id="40149"/>
    <lineage>
        <taxon>Eukaryota</taxon>
        <taxon>Viridiplantae</taxon>
        <taxon>Streptophyta</taxon>
        <taxon>Embryophyta</taxon>
        <taxon>Tracheophyta</taxon>
        <taxon>Spermatophyta</taxon>
        <taxon>Magnoliopsida</taxon>
        <taxon>Liliopsida</taxon>
        <taxon>Poales</taxon>
        <taxon>Poaceae</taxon>
        <taxon>BOP clade</taxon>
        <taxon>Oryzoideae</taxon>
        <taxon>Oryzeae</taxon>
        <taxon>Oryzinae</taxon>
        <taxon>Oryza</taxon>
    </lineage>
</organism>
<feature type="domain" description="RRM" evidence="1">
    <location>
        <begin position="57"/>
        <end position="88"/>
    </location>
</feature>
<dbReference type="InterPro" id="IPR035979">
    <property type="entry name" value="RBD_domain_sf"/>
</dbReference>
<sequence>MKDSHELDDAIVVVNRTTPKDEDVRYPLSRTSQGVVMVHIMHTFKLLSDMNGQQKDIFVGRLPQEANTEDLKHYFGKFGRITHAYISKIKSIKEVDIKEVDIEILKIPPQEIGLPNKNLLAPSLMIDTTSPLEGYSGGGYMEPRDLYGAYGSMPTYGSYGPSGE</sequence>
<dbReference type="Gene3D" id="3.30.70.330">
    <property type="match status" value="1"/>
</dbReference>
<reference evidence="2" key="1">
    <citation type="submission" date="2015-04" db="UniProtKB">
        <authorList>
            <consortium name="EnsemblPlants"/>
        </authorList>
    </citation>
    <scope>IDENTIFICATION</scope>
</reference>
<dbReference type="Gramene" id="OMERI07G17790.1">
    <property type="protein sequence ID" value="OMERI07G17790.1"/>
    <property type="gene ID" value="OMERI07G17790"/>
</dbReference>
<name>A0A0E0EE05_9ORYZ</name>
<dbReference type="InterPro" id="IPR012677">
    <property type="entry name" value="Nucleotide-bd_a/b_plait_sf"/>
</dbReference>
<dbReference type="SUPFAM" id="SSF54928">
    <property type="entry name" value="RNA-binding domain, RBD"/>
    <property type="match status" value="1"/>
</dbReference>
<dbReference type="Proteomes" id="UP000008021">
    <property type="component" value="Chromosome 7"/>
</dbReference>
<dbReference type="STRING" id="40149.A0A0E0EE05"/>
<dbReference type="HOGENOM" id="CLU_1621635_0_0_1"/>
<evidence type="ECO:0000259" key="1">
    <source>
        <dbReference type="Pfam" id="PF00076"/>
    </source>
</evidence>
<evidence type="ECO:0000313" key="2">
    <source>
        <dbReference type="EnsemblPlants" id="OMERI07G17790.1"/>
    </source>
</evidence>
<dbReference type="Pfam" id="PF00076">
    <property type="entry name" value="RRM_1"/>
    <property type="match status" value="1"/>
</dbReference>
<dbReference type="AlphaFoldDB" id="A0A0E0EE05"/>
<dbReference type="InterPro" id="IPR000504">
    <property type="entry name" value="RRM_dom"/>
</dbReference>
<protein>
    <recommendedName>
        <fullName evidence="1">RRM domain-containing protein</fullName>
    </recommendedName>
</protein>
<accession>A0A0E0EE05</accession>
<evidence type="ECO:0000313" key="3">
    <source>
        <dbReference type="Proteomes" id="UP000008021"/>
    </source>
</evidence>
<keyword evidence="3" id="KW-1185">Reference proteome</keyword>
<dbReference type="GO" id="GO:0003723">
    <property type="term" value="F:RNA binding"/>
    <property type="evidence" value="ECO:0007669"/>
    <property type="project" value="InterPro"/>
</dbReference>
<reference evidence="2" key="2">
    <citation type="submission" date="2018-05" db="EMBL/GenBank/DDBJ databases">
        <title>OmerRS3 (Oryza meridionalis Reference Sequence Version 3).</title>
        <authorList>
            <person name="Zhang J."/>
            <person name="Kudrna D."/>
            <person name="Lee S."/>
            <person name="Talag J."/>
            <person name="Welchert J."/>
            <person name="Wing R.A."/>
        </authorList>
    </citation>
    <scope>NUCLEOTIDE SEQUENCE [LARGE SCALE GENOMIC DNA]</scope>
    <source>
        <strain evidence="2">cv. OR44</strain>
    </source>
</reference>